<feature type="compositionally biased region" description="Acidic residues" evidence="1">
    <location>
        <begin position="51"/>
        <end position="64"/>
    </location>
</feature>
<keyword evidence="3" id="KW-1185">Reference proteome</keyword>
<protein>
    <submittedName>
        <fullName evidence="2">Uncharacterized protein</fullName>
    </submittedName>
</protein>
<evidence type="ECO:0000313" key="2">
    <source>
        <dbReference type="EMBL" id="MPC76998.1"/>
    </source>
</evidence>
<organism evidence="2 3">
    <name type="scientific">Portunus trituberculatus</name>
    <name type="common">Swimming crab</name>
    <name type="synonym">Neptunus trituberculatus</name>
    <dbReference type="NCBI Taxonomy" id="210409"/>
    <lineage>
        <taxon>Eukaryota</taxon>
        <taxon>Metazoa</taxon>
        <taxon>Ecdysozoa</taxon>
        <taxon>Arthropoda</taxon>
        <taxon>Crustacea</taxon>
        <taxon>Multicrustacea</taxon>
        <taxon>Malacostraca</taxon>
        <taxon>Eumalacostraca</taxon>
        <taxon>Eucarida</taxon>
        <taxon>Decapoda</taxon>
        <taxon>Pleocyemata</taxon>
        <taxon>Brachyura</taxon>
        <taxon>Eubrachyura</taxon>
        <taxon>Portunoidea</taxon>
        <taxon>Portunidae</taxon>
        <taxon>Portuninae</taxon>
        <taxon>Portunus</taxon>
    </lineage>
</organism>
<comment type="caution">
    <text evidence="2">The sequence shown here is derived from an EMBL/GenBank/DDBJ whole genome shotgun (WGS) entry which is preliminary data.</text>
</comment>
<accession>A0A5B7I7Z8</accession>
<reference evidence="2 3" key="1">
    <citation type="submission" date="2019-05" db="EMBL/GenBank/DDBJ databases">
        <title>Another draft genome of Portunus trituberculatus and its Hox gene families provides insights of decapod evolution.</title>
        <authorList>
            <person name="Jeong J.-H."/>
            <person name="Song I."/>
            <person name="Kim S."/>
            <person name="Choi T."/>
            <person name="Kim D."/>
            <person name="Ryu S."/>
            <person name="Kim W."/>
        </authorList>
    </citation>
    <scope>NUCLEOTIDE SEQUENCE [LARGE SCALE GENOMIC DNA]</scope>
    <source>
        <tissue evidence="2">Muscle</tissue>
    </source>
</reference>
<feature type="region of interest" description="Disordered" evidence="1">
    <location>
        <begin position="1"/>
        <end position="20"/>
    </location>
</feature>
<evidence type="ECO:0000313" key="3">
    <source>
        <dbReference type="Proteomes" id="UP000324222"/>
    </source>
</evidence>
<evidence type="ECO:0000256" key="1">
    <source>
        <dbReference type="SAM" id="MobiDB-lite"/>
    </source>
</evidence>
<feature type="region of interest" description="Disordered" evidence="1">
    <location>
        <begin position="41"/>
        <end position="70"/>
    </location>
</feature>
<dbReference type="AlphaFoldDB" id="A0A5B7I7Z8"/>
<gene>
    <name evidence="2" type="ORF">E2C01_071435</name>
</gene>
<sequence length="70" mass="8515">MRPGRRYFPTLPTPAPQPPLRYTEFYQRTWGKKFLRDLPTADLSADLLYPTEEEEEEEEEEEDKEIQRKR</sequence>
<proteinExistence type="predicted"/>
<name>A0A5B7I7Z8_PORTR</name>
<dbReference type="EMBL" id="VSRR010044766">
    <property type="protein sequence ID" value="MPC76998.1"/>
    <property type="molecule type" value="Genomic_DNA"/>
</dbReference>
<dbReference type="Proteomes" id="UP000324222">
    <property type="component" value="Unassembled WGS sequence"/>
</dbReference>